<sequence length="324" mass="37196">MSSRQSFCQRVQFRSFIDNESDEAKKSSNINKAARDEYVRQRLKKKKDARELAREEERNYVEFRKMEVLYHFRPKSAAASRKQDDSFPRRKRGVSMGFGERKAYFLSIRPNPKFATWFGKKQESKSTSSPILLPFKPMPEKSVRPQFDDDDDLDDTKRSSSEKKGKNAANPFIRGCPFWTVSTGEEEELGEEDYPVDVDAIEKVVNGAELKQPPYMKKTFDVYAEIECFKKDDVLFSNAKASQHSTTSMFVHSKMPCAFQRTGIRMHSNIVGSESGEALASHDAQGLVLVRPQTDQAIYHSTIKYLLPDVFGFKLLASLFCKSW</sequence>
<dbReference type="Proteomes" id="UP001196413">
    <property type="component" value="Unassembled WGS sequence"/>
</dbReference>
<name>A0AAD5QH85_PARTN</name>
<feature type="region of interest" description="Disordered" evidence="2">
    <location>
        <begin position="127"/>
        <end position="169"/>
    </location>
</feature>
<feature type="coiled-coil region" evidence="1">
    <location>
        <begin position="17"/>
        <end position="66"/>
    </location>
</feature>
<evidence type="ECO:0000313" key="3">
    <source>
        <dbReference type="EMBL" id="KAJ1347965.1"/>
    </source>
</evidence>
<protein>
    <submittedName>
        <fullName evidence="3">Uncharacterized protein</fullName>
    </submittedName>
</protein>
<evidence type="ECO:0000313" key="4">
    <source>
        <dbReference type="Proteomes" id="UP001196413"/>
    </source>
</evidence>
<evidence type="ECO:0000256" key="1">
    <source>
        <dbReference type="SAM" id="Coils"/>
    </source>
</evidence>
<feature type="compositionally biased region" description="Basic and acidic residues" evidence="2">
    <location>
        <begin position="155"/>
        <end position="165"/>
    </location>
</feature>
<gene>
    <name evidence="3" type="ORF">KIN20_003160</name>
</gene>
<organism evidence="3 4">
    <name type="scientific">Parelaphostrongylus tenuis</name>
    <name type="common">Meningeal worm</name>
    <dbReference type="NCBI Taxonomy" id="148309"/>
    <lineage>
        <taxon>Eukaryota</taxon>
        <taxon>Metazoa</taxon>
        <taxon>Ecdysozoa</taxon>
        <taxon>Nematoda</taxon>
        <taxon>Chromadorea</taxon>
        <taxon>Rhabditida</taxon>
        <taxon>Rhabditina</taxon>
        <taxon>Rhabditomorpha</taxon>
        <taxon>Strongyloidea</taxon>
        <taxon>Metastrongylidae</taxon>
        <taxon>Parelaphostrongylus</taxon>
    </lineage>
</organism>
<reference evidence="3" key="1">
    <citation type="submission" date="2021-06" db="EMBL/GenBank/DDBJ databases">
        <title>Parelaphostrongylus tenuis whole genome reference sequence.</title>
        <authorList>
            <person name="Garwood T.J."/>
            <person name="Larsen P.A."/>
            <person name="Fountain-Jones N.M."/>
            <person name="Garbe J.R."/>
            <person name="Macchietto M.G."/>
            <person name="Kania S.A."/>
            <person name="Gerhold R.W."/>
            <person name="Richards J.E."/>
            <person name="Wolf T.M."/>
        </authorList>
    </citation>
    <scope>NUCLEOTIDE SEQUENCE</scope>
    <source>
        <strain evidence="3">MNPRO001-30</strain>
        <tissue evidence="3">Meninges</tissue>
    </source>
</reference>
<keyword evidence="1" id="KW-0175">Coiled coil</keyword>
<feature type="compositionally biased region" description="Basic and acidic residues" evidence="2">
    <location>
        <begin position="138"/>
        <end position="147"/>
    </location>
</feature>
<proteinExistence type="predicted"/>
<accession>A0AAD5QH85</accession>
<dbReference type="AlphaFoldDB" id="A0AAD5QH85"/>
<keyword evidence="4" id="KW-1185">Reference proteome</keyword>
<dbReference type="EMBL" id="JAHQIW010000413">
    <property type="protein sequence ID" value="KAJ1347965.1"/>
    <property type="molecule type" value="Genomic_DNA"/>
</dbReference>
<comment type="caution">
    <text evidence="3">The sequence shown here is derived from an EMBL/GenBank/DDBJ whole genome shotgun (WGS) entry which is preliminary data.</text>
</comment>
<evidence type="ECO:0000256" key="2">
    <source>
        <dbReference type="SAM" id="MobiDB-lite"/>
    </source>
</evidence>